<sequence length="265" mass="28233">MTNSVSIATCAIYAVLIIPVLYLLVRHGRYGLLGWLFLSIFCAIRIVGGALAINNPSIAASIISSVGLSPLLLATAGILHEARYYRIQTLDKKLEWVFVLAYHMLVVAGVALTAAGSVKLQKPKNPLDTADLDKADKIVKAGISILAVAWGVLVGWTSFSFIAPRGRNSSLTRAGNVLLIAITFSLAFIGIRVFYSLAALCTRRASLNPVTGSLAIRVVLGLLPELIAALAFIFAGIKTQDAAPLAQVEEEVVSAPPKSRAQPWI</sequence>
<dbReference type="Pfam" id="PF24800">
    <property type="entry name" value="DUF7702"/>
    <property type="match status" value="1"/>
</dbReference>
<keyword evidence="1" id="KW-0472">Membrane</keyword>
<proteinExistence type="predicted"/>
<dbReference type="OrthoDB" id="2560628at2759"/>
<protein>
    <recommendedName>
        <fullName evidence="2">DUF7702 domain-containing protein</fullName>
    </recommendedName>
</protein>
<comment type="caution">
    <text evidence="3">The sequence shown here is derived from an EMBL/GenBank/DDBJ whole genome shotgun (WGS) entry which is preliminary data.</text>
</comment>
<organism evidence="3 4">
    <name type="scientific">Penicillium bovifimosum</name>
    <dbReference type="NCBI Taxonomy" id="126998"/>
    <lineage>
        <taxon>Eukaryota</taxon>
        <taxon>Fungi</taxon>
        <taxon>Dikarya</taxon>
        <taxon>Ascomycota</taxon>
        <taxon>Pezizomycotina</taxon>
        <taxon>Eurotiomycetes</taxon>
        <taxon>Eurotiomycetidae</taxon>
        <taxon>Eurotiales</taxon>
        <taxon>Aspergillaceae</taxon>
        <taxon>Penicillium</taxon>
    </lineage>
</organism>
<dbReference type="GeneID" id="81407710"/>
<dbReference type="EMBL" id="JAPQKL010000006">
    <property type="protein sequence ID" value="KAJ5123971.1"/>
    <property type="molecule type" value="Genomic_DNA"/>
</dbReference>
<evidence type="ECO:0000313" key="4">
    <source>
        <dbReference type="Proteomes" id="UP001149079"/>
    </source>
</evidence>
<dbReference type="AlphaFoldDB" id="A0A9W9KX44"/>
<accession>A0A9W9KX44</accession>
<keyword evidence="4" id="KW-1185">Reference proteome</keyword>
<keyword evidence="1" id="KW-1133">Transmembrane helix</keyword>
<dbReference type="InterPro" id="IPR056119">
    <property type="entry name" value="DUF7702"/>
</dbReference>
<dbReference type="PANTHER" id="PTHR42109:SF3">
    <property type="entry name" value="INTEGRAL MEMBRANE PROTEIN (AFU_ORTHOLOGUE AFUA_5G00100)"/>
    <property type="match status" value="1"/>
</dbReference>
<evidence type="ECO:0000256" key="1">
    <source>
        <dbReference type="SAM" id="Phobius"/>
    </source>
</evidence>
<reference evidence="3" key="1">
    <citation type="submission" date="2022-11" db="EMBL/GenBank/DDBJ databases">
        <authorList>
            <person name="Petersen C."/>
        </authorList>
    </citation>
    <scope>NUCLEOTIDE SEQUENCE</scope>
    <source>
        <strain evidence="3">IBT 22155</strain>
    </source>
</reference>
<dbReference type="Proteomes" id="UP001149079">
    <property type="component" value="Unassembled WGS sequence"/>
</dbReference>
<dbReference type="RefSeq" id="XP_056518370.1">
    <property type="nucleotide sequence ID" value="XM_056668540.1"/>
</dbReference>
<feature type="transmembrane region" description="Helical" evidence="1">
    <location>
        <begin position="58"/>
        <end position="79"/>
    </location>
</feature>
<name>A0A9W9KX44_9EURO</name>
<feature type="transmembrane region" description="Helical" evidence="1">
    <location>
        <begin position="32"/>
        <end position="52"/>
    </location>
</feature>
<dbReference type="PANTHER" id="PTHR42109">
    <property type="entry name" value="UNPLACED GENOMIC SCAFFOLD UM_SCAF_CONTIG_1.265, WHOLE GENOME SHOTGUN SEQUENCE"/>
    <property type="match status" value="1"/>
</dbReference>
<feature type="domain" description="DUF7702" evidence="2">
    <location>
        <begin position="2"/>
        <end position="240"/>
    </location>
</feature>
<gene>
    <name evidence="3" type="ORF">N7515_007796</name>
</gene>
<feature type="transmembrane region" description="Helical" evidence="1">
    <location>
        <begin position="215"/>
        <end position="237"/>
    </location>
</feature>
<reference evidence="3" key="2">
    <citation type="journal article" date="2023" name="IMA Fungus">
        <title>Comparative genomic study of the Penicillium genus elucidates a diverse pangenome and 15 lateral gene transfer events.</title>
        <authorList>
            <person name="Petersen C."/>
            <person name="Sorensen T."/>
            <person name="Nielsen M.R."/>
            <person name="Sondergaard T.E."/>
            <person name="Sorensen J.L."/>
            <person name="Fitzpatrick D.A."/>
            <person name="Frisvad J.C."/>
            <person name="Nielsen K.L."/>
        </authorList>
    </citation>
    <scope>NUCLEOTIDE SEQUENCE</scope>
    <source>
        <strain evidence="3">IBT 22155</strain>
    </source>
</reference>
<feature type="transmembrane region" description="Helical" evidence="1">
    <location>
        <begin position="99"/>
        <end position="118"/>
    </location>
</feature>
<feature type="transmembrane region" description="Helical" evidence="1">
    <location>
        <begin position="138"/>
        <end position="162"/>
    </location>
</feature>
<feature type="transmembrane region" description="Helical" evidence="1">
    <location>
        <begin position="6"/>
        <end position="25"/>
    </location>
</feature>
<feature type="transmembrane region" description="Helical" evidence="1">
    <location>
        <begin position="174"/>
        <end position="195"/>
    </location>
</feature>
<keyword evidence="1" id="KW-0812">Transmembrane</keyword>
<evidence type="ECO:0000259" key="2">
    <source>
        <dbReference type="Pfam" id="PF24800"/>
    </source>
</evidence>
<evidence type="ECO:0000313" key="3">
    <source>
        <dbReference type="EMBL" id="KAJ5123971.1"/>
    </source>
</evidence>